<sequence>MKKNNHSRSLLQIRKNSTRLFFSLIVSIFFFSCDTEDEKPAGCADVEILGYNIEQGSQNGNFGSSLNSLAVPNFTVLTAVTQPVSFQSSGTNNAVFNPLTNEYLLISGEKGILTKVNAATNTSSATAIPLYSNTTLLYRVVNAPVIVGGVLYYGCYDFTNQIFSLVDANFNIIPSSSTPIPQNTLAGYNLQTFTAATDGVNAIYFLLGNRIITYNNSNISTAIVSAAIALPAGGSSGLSFISLEFKQTNILYAIMEDAGVSNSKLYELNVSNPLLISKTPIYSFAFNINSEFYSTVYDDCNKIFYVSTLQGISGYPNGQISKIDVSGTPTLLSTTPTTFVELGLTLKK</sequence>
<dbReference type="RefSeq" id="WP_248427374.1">
    <property type="nucleotide sequence ID" value="NZ_JALNUB010000001.1"/>
</dbReference>
<dbReference type="Proteomes" id="UP001139260">
    <property type="component" value="Unassembled WGS sequence"/>
</dbReference>
<organism evidence="1 2">
    <name type="scientific">Flavobacterium pygoscelis</name>
    <dbReference type="NCBI Taxonomy" id="2893176"/>
    <lineage>
        <taxon>Bacteria</taxon>
        <taxon>Pseudomonadati</taxon>
        <taxon>Bacteroidota</taxon>
        <taxon>Flavobacteriia</taxon>
        <taxon>Flavobacteriales</taxon>
        <taxon>Flavobacteriaceae</taxon>
        <taxon>Flavobacterium</taxon>
    </lineage>
</organism>
<evidence type="ECO:0000313" key="1">
    <source>
        <dbReference type="EMBL" id="MCK8140659.1"/>
    </source>
</evidence>
<dbReference type="AlphaFoldDB" id="A0A9X1XNZ6"/>
<gene>
    <name evidence="1" type="ORF">MW871_02005</name>
</gene>
<comment type="caution">
    <text evidence="1">The sequence shown here is derived from an EMBL/GenBank/DDBJ whole genome shotgun (WGS) entry which is preliminary data.</text>
</comment>
<keyword evidence="2" id="KW-1185">Reference proteome</keyword>
<evidence type="ECO:0000313" key="2">
    <source>
        <dbReference type="Proteomes" id="UP001139260"/>
    </source>
</evidence>
<reference evidence="1" key="1">
    <citation type="submission" date="2022-04" db="EMBL/GenBank/DDBJ databases">
        <title>Flavobacterium pygoscelis sp. nov. isolated from Chinstrap chick (Pygoscelis antarcticus).</title>
        <authorList>
            <person name="Irgang R."/>
            <person name="Poblete-Morales M."/>
            <person name="Avendano-Herrera R."/>
        </authorList>
    </citation>
    <scope>NUCLEOTIDE SEQUENCE</scope>
    <source>
        <strain evidence="1">I-SCBP12n</strain>
    </source>
</reference>
<dbReference type="PROSITE" id="PS51257">
    <property type="entry name" value="PROKAR_LIPOPROTEIN"/>
    <property type="match status" value="1"/>
</dbReference>
<protein>
    <recommendedName>
        <fullName evidence="3">DUF4394 domain-containing protein</fullName>
    </recommendedName>
</protein>
<dbReference type="SUPFAM" id="SSF69322">
    <property type="entry name" value="Tricorn protease domain 2"/>
    <property type="match status" value="1"/>
</dbReference>
<evidence type="ECO:0008006" key="3">
    <source>
        <dbReference type="Google" id="ProtNLM"/>
    </source>
</evidence>
<name>A0A9X1XNZ6_9FLAO</name>
<proteinExistence type="predicted"/>
<dbReference type="EMBL" id="JALNUB010000001">
    <property type="protein sequence ID" value="MCK8140659.1"/>
    <property type="molecule type" value="Genomic_DNA"/>
</dbReference>
<accession>A0A9X1XNZ6</accession>